<dbReference type="NCBIfam" id="TIGR02074">
    <property type="entry name" value="PBP_1a_fam"/>
    <property type="match status" value="1"/>
</dbReference>
<dbReference type="AlphaFoldDB" id="A0A6N6JFM7"/>
<evidence type="ECO:0000256" key="9">
    <source>
        <dbReference type="ARBA" id="ARBA00023268"/>
    </source>
</evidence>
<gene>
    <name evidence="15" type="primary">MrcB</name>
    <name evidence="15" type="ORF">KIN_18410</name>
</gene>
<dbReference type="InterPro" id="IPR023346">
    <property type="entry name" value="Lysozyme-like_dom_sf"/>
</dbReference>
<reference evidence="15 16" key="1">
    <citation type="submission" date="2019-12" db="EMBL/GenBank/DDBJ databases">
        <title>Litoreibacter badius sp. nov., a novel bacteriochlorophyll a-containing bacterium in the genus Litoreibacter.</title>
        <authorList>
            <person name="Kanamuro M."/>
            <person name="Takabe Y."/>
            <person name="Mori K."/>
            <person name="Takaichi S."/>
            <person name="Hanada S."/>
        </authorList>
    </citation>
    <scope>NUCLEOTIDE SEQUENCE [LARGE SCALE GENOMIC DNA]</scope>
    <source>
        <strain evidence="15 16">K6</strain>
    </source>
</reference>
<dbReference type="InterPro" id="IPR036950">
    <property type="entry name" value="PBP_transglycosylase"/>
</dbReference>
<evidence type="ECO:0000256" key="5">
    <source>
        <dbReference type="ARBA" id="ARBA00022670"/>
    </source>
</evidence>
<comment type="similarity">
    <text evidence="2">In the C-terminal section; belongs to the transpeptidase family.</text>
</comment>
<dbReference type="GO" id="GO:0006508">
    <property type="term" value="P:proteolysis"/>
    <property type="evidence" value="ECO:0007669"/>
    <property type="project" value="UniProtKB-KW"/>
</dbReference>
<evidence type="ECO:0000256" key="7">
    <source>
        <dbReference type="ARBA" id="ARBA00022679"/>
    </source>
</evidence>
<dbReference type="SUPFAM" id="SSF53955">
    <property type="entry name" value="Lysozyme-like"/>
    <property type="match status" value="1"/>
</dbReference>
<evidence type="ECO:0000259" key="13">
    <source>
        <dbReference type="Pfam" id="PF00905"/>
    </source>
</evidence>
<keyword evidence="5" id="KW-0645">Protease</keyword>
<comment type="caution">
    <text evidence="15">The sequence shown here is derived from an EMBL/GenBank/DDBJ whole genome shotgun (WGS) entry which is preliminary data.</text>
</comment>
<comment type="catalytic activity">
    <reaction evidence="11">
        <text>[GlcNAc-(1-&gt;4)-Mur2Ac(oyl-L-Ala-gamma-D-Glu-L-Lys-D-Ala-D-Ala)](n)-di-trans,octa-cis-undecaprenyl diphosphate + beta-D-GlcNAc-(1-&gt;4)-Mur2Ac(oyl-L-Ala-gamma-D-Glu-L-Lys-D-Ala-D-Ala)-di-trans,octa-cis-undecaprenyl diphosphate = [GlcNAc-(1-&gt;4)-Mur2Ac(oyl-L-Ala-gamma-D-Glu-L-Lys-D-Ala-D-Ala)](n+1)-di-trans,octa-cis-undecaprenyl diphosphate + di-trans,octa-cis-undecaprenyl diphosphate + H(+)</text>
        <dbReference type="Rhea" id="RHEA:23708"/>
        <dbReference type="Rhea" id="RHEA-COMP:9602"/>
        <dbReference type="Rhea" id="RHEA-COMP:9603"/>
        <dbReference type="ChEBI" id="CHEBI:15378"/>
        <dbReference type="ChEBI" id="CHEBI:58405"/>
        <dbReference type="ChEBI" id="CHEBI:60033"/>
        <dbReference type="ChEBI" id="CHEBI:78435"/>
        <dbReference type="EC" id="2.4.99.28"/>
    </reaction>
</comment>
<dbReference type="InterPro" id="IPR001460">
    <property type="entry name" value="PCN-bd_Tpept"/>
</dbReference>
<comment type="pathway">
    <text evidence="1">Cell wall biogenesis; peptidoglycan biosynthesis.</text>
</comment>
<feature type="compositionally biased region" description="Pro residues" evidence="12">
    <location>
        <begin position="678"/>
        <end position="688"/>
    </location>
</feature>
<dbReference type="InterPro" id="IPR012338">
    <property type="entry name" value="Beta-lactam/transpept-like"/>
</dbReference>
<dbReference type="GO" id="GO:0008955">
    <property type="term" value="F:peptidoglycan glycosyltransferase activity"/>
    <property type="evidence" value="ECO:0007669"/>
    <property type="project" value="UniProtKB-EC"/>
</dbReference>
<evidence type="ECO:0000256" key="11">
    <source>
        <dbReference type="ARBA" id="ARBA00049902"/>
    </source>
</evidence>
<accession>A0A6N6JFM7</accession>
<dbReference type="Pfam" id="PF00905">
    <property type="entry name" value="Transpeptidase"/>
    <property type="match status" value="1"/>
</dbReference>
<keyword evidence="9" id="KW-0511">Multifunctional enzyme</keyword>
<dbReference type="GO" id="GO:0009252">
    <property type="term" value="P:peptidoglycan biosynthetic process"/>
    <property type="evidence" value="ECO:0007669"/>
    <property type="project" value="UniProtKB-UniPathway"/>
</dbReference>
<evidence type="ECO:0000313" key="16">
    <source>
        <dbReference type="Proteomes" id="UP000436822"/>
    </source>
</evidence>
<evidence type="ECO:0000256" key="2">
    <source>
        <dbReference type="ARBA" id="ARBA00007090"/>
    </source>
</evidence>
<dbReference type="SUPFAM" id="SSF56601">
    <property type="entry name" value="beta-lactamase/transpeptidase-like"/>
    <property type="match status" value="1"/>
</dbReference>
<evidence type="ECO:0000256" key="4">
    <source>
        <dbReference type="ARBA" id="ARBA00022645"/>
    </source>
</evidence>
<evidence type="ECO:0000256" key="3">
    <source>
        <dbReference type="ARBA" id="ARBA00007739"/>
    </source>
</evidence>
<keyword evidence="16" id="KW-1185">Reference proteome</keyword>
<dbReference type="GO" id="GO:0008658">
    <property type="term" value="F:penicillin binding"/>
    <property type="evidence" value="ECO:0007669"/>
    <property type="project" value="InterPro"/>
</dbReference>
<evidence type="ECO:0000256" key="8">
    <source>
        <dbReference type="ARBA" id="ARBA00022801"/>
    </source>
</evidence>
<dbReference type="InterPro" id="IPR050396">
    <property type="entry name" value="Glycosyltr_51/Transpeptidase"/>
</dbReference>
<dbReference type="OrthoDB" id="9766909at2"/>
<evidence type="ECO:0000256" key="10">
    <source>
        <dbReference type="ARBA" id="ARBA00044770"/>
    </source>
</evidence>
<keyword evidence="4" id="KW-0121">Carboxypeptidase</keyword>
<dbReference type="EC" id="2.4.99.28" evidence="10"/>
<keyword evidence="8" id="KW-0378">Hydrolase</keyword>
<feature type="domain" description="Glycosyl transferase family 51" evidence="14">
    <location>
        <begin position="121"/>
        <end position="302"/>
    </location>
</feature>
<evidence type="ECO:0000313" key="15">
    <source>
        <dbReference type="EMBL" id="GFE64767.1"/>
    </source>
</evidence>
<comment type="similarity">
    <text evidence="3">In the N-terminal section; belongs to the glycosyltransferase 51 family.</text>
</comment>
<dbReference type="GO" id="GO:0030288">
    <property type="term" value="C:outer membrane-bounded periplasmic space"/>
    <property type="evidence" value="ECO:0007669"/>
    <property type="project" value="TreeGrafter"/>
</dbReference>
<dbReference type="EMBL" id="BLJE01000002">
    <property type="protein sequence ID" value="GFE64767.1"/>
    <property type="molecule type" value="Genomic_DNA"/>
</dbReference>
<organism evidence="15 16">
    <name type="scientific">Litoreibacter roseus</name>
    <dbReference type="NCBI Taxonomy" id="2601869"/>
    <lineage>
        <taxon>Bacteria</taxon>
        <taxon>Pseudomonadati</taxon>
        <taxon>Pseudomonadota</taxon>
        <taxon>Alphaproteobacteria</taxon>
        <taxon>Rhodobacterales</taxon>
        <taxon>Roseobacteraceae</taxon>
        <taxon>Litoreibacter</taxon>
    </lineage>
</organism>
<dbReference type="Pfam" id="PF00912">
    <property type="entry name" value="Transgly"/>
    <property type="match status" value="1"/>
</dbReference>
<dbReference type="Gene3D" id="1.10.3810.10">
    <property type="entry name" value="Biosynthetic peptidoglycan transglycosylase-like"/>
    <property type="match status" value="1"/>
</dbReference>
<evidence type="ECO:0000259" key="14">
    <source>
        <dbReference type="Pfam" id="PF00912"/>
    </source>
</evidence>
<dbReference type="UniPathway" id="UPA00219"/>
<sequence>MTKSGKKKSPLVADKRYSRTVAKPAAKKRAPKRKARVTKKKRGLIGTLLFPFTFLARLAFGFLWRITAVAALIVGAAVAYTATQIPPVEELIDGRTRGSVTFLDQDGLVFAWRGDQFGGPISANAVATALKNSVVATEDKRFYWHLGVSPRGVASAVRINLREGRGPLSGNGGSTITQQTAKLLCLGVEFDPERWKSETEYEADCRRGTIPRKLKEAIYALAMEIRYTKDEILTVYLNRAYLGAGARGFEAASQRYFGKPAAKVSIPEAAMLAGLLKAPSSYAPTNNLQRSRDRAATVLKLMREQGYITPTEEAAALAAPAGLSQVAQDQAGGYFVDWVMDTTPSFLARDTTEDVVIRTTFDNRIQKATEDALDYVFENKVREGSLAQAAIVVMSPDGAVRGMVGGRKAKVTGAFNRATEAKRQTGSAFKPFVYAAAMDFGFQYDSVVEDAPVCLNVPGSGEWCPKNYSRTYEGPLTLTSALAKSVNTVAVKVSEEVGRDNVRRVAEEFGIDNALADGPALALGASESTLLEMTGAYAGILNGGRAVTPYGLTEISLKGDNSPLMGQNGGYGDRVITPQAAEQLIYMMSRVVNSGTGARAQIAGREVAGKTGTTQAARDAWFIGFTSNYVVGVWMGYDDNTPLTGVTGGGLPTEIFKETMVRVTEGIPAGPLPMIRPARPPQVSPPIPEQVGRPRSQNGNGRPRSDRGSTAEEIILDVLGRLLGR</sequence>
<name>A0A6N6JFM7_9RHOB</name>
<dbReference type="PANTHER" id="PTHR32282">
    <property type="entry name" value="BINDING PROTEIN TRANSPEPTIDASE, PUTATIVE-RELATED"/>
    <property type="match status" value="1"/>
</dbReference>
<feature type="domain" description="Penicillin-binding protein transpeptidase" evidence="13">
    <location>
        <begin position="390"/>
        <end position="660"/>
    </location>
</feature>
<keyword evidence="6" id="KW-0328">Glycosyltransferase</keyword>
<protein>
    <recommendedName>
        <fullName evidence="10">peptidoglycan glycosyltransferase</fullName>
        <ecNumber evidence="10">2.4.99.28</ecNumber>
    </recommendedName>
</protein>
<dbReference type="PANTHER" id="PTHR32282:SF33">
    <property type="entry name" value="PEPTIDOGLYCAN GLYCOSYLTRANSFERASE"/>
    <property type="match status" value="1"/>
</dbReference>
<feature type="region of interest" description="Disordered" evidence="12">
    <location>
        <begin position="671"/>
        <end position="711"/>
    </location>
</feature>
<evidence type="ECO:0000256" key="12">
    <source>
        <dbReference type="SAM" id="MobiDB-lite"/>
    </source>
</evidence>
<evidence type="ECO:0000256" key="1">
    <source>
        <dbReference type="ARBA" id="ARBA00004752"/>
    </source>
</evidence>
<dbReference type="Gene3D" id="3.40.710.10">
    <property type="entry name" value="DD-peptidase/beta-lactamase superfamily"/>
    <property type="match status" value="1"/>
</dbReference>
<dbReference type="GO" id="GO:0004180">
    <property type="term" value="F:carboxypeptidase activity"/>
    <property type="evidence" value="ECO:0007669"/>
    <property type="project" value="UniProtKB-KW"/>
</dbReference>
<feature type="region of interest" description="Disordered" evidence="12">
    <location>
        <begin position="1"/>
        <end position="33"/>
    </location>
</feature>
<keyword evidence="7 15" id="KW-0808">Transferase</keyword>
<dbReference type="InterPro" id="IPR001264">
    <property type="entry name" value="Glyco_trans_51"/>
</dbReference>
<evidence type="ECO:0000256" key="6">
    <source>
        <dbReference type="ARBA" id="ARBA00022676"/>
    </source>
</evidence>
<proteinExistence type="inferred from homology"/>
<dbReference type="Proteomes" id="UP000436822">
    <property type="component" value="Unassembled WGS sequence"/>
</dbReference>